<comment type="caution">
    <text evidence="2">The sequence shown here is derived from an EMBL/GenBank/DDBJ whole genome shotgun (WGS) entry which is preliminary data.</text>
</comment>
<reference evidence="2 3" key="1">
    <citation type="submission" date="2019-10" db="EMBL/GenBank/DDBJ databases">
        <title>Gracilibacillus salitolerans sp. nov., a moderate halophile isolated from a saline soil in northwest China.</title>
        <authorList>
            <person name="Gan L."/>
        </authorList>
    </citation>
    <scope>NUCLEOTIDE SEQUENCE [LARGE SCALE GENOMIC DNA]</scope>
    <source>
        <strain evidence="2 3">TP2-8</strain>
    </source>
</reference>
<keyword evidence="3" id="KW-1185">Reference proteome</keyword>
<dbReference type="Proteomes" id="UP000435187">
    <property type="component" value="Unassembled WGS sequence"/>
</dbReference>
<dbReference type="Pfam" id="PF12836">
    <property type="entry name" value="HHH_3"/>
    <property type="match status" value="1"/>
</dbReference>
<dbReference type="GO" id="GO:0003677">
    <property type="term" value="F:DNA binding"/>
    <property type="evidence" value="ECO:0007669"/>
    <property type="project" value="InterPro"/>
</dbReference>
<organism evidence="2 3">
    <name type="scientific">Gracilibacillus thailandensis</name>
    <dbReference type="NCBI Taxonomy" id="563735"/>
    <lineage>
        <taxon>Bacteria</taxon>
        <taxon>Bacillati</taxon>
        <taxon>Bacillota</taxon>
        <taxon>Bacilli</taxon>
        <taxon>Bacillales</taxon>
        <taxon>Bacillaceae</taxon>
        <taxon>Gracilibacillus</taxon>
    </lineage>
</organism>
<dbReference type="GO" id="GO:0015627">
    <property type="term" value="C:type II protein secretion system complex"/>
    <property type="evidence" value="ECO:0007669"/>
    <property type="project" value="TreeGrafter"/>
</dbReference>
<sequence>MINMSWIFKNWYLVLVVGAILLWLLIDPSMDEEDDLTDQMLEEHNAELQEEEDQSVATEYKIDLKGEIKRPGVYQVSENDRVEDVIQLAGGFTNKADKQMINLAERVYDEMVIYVPSKDENLEETQQALNTGSDDQKVKVNIASVEEMQTIPGIGEVKANAIVEYRDTYGRFEKLEDLTKVSGIGDKTVEKLEEYVRIP</sequence>
<evidence type="ECO:0000313" key="3">
    <source>
        <dbReference type="Proteomes" id="UP000435187"/>
    </source>
</evidence>
<dbReference type="InterPro" id="IPR019554">
    <property type="entry name" value="Soluble_ligand-bd"/>
</dbReference>
<evidence type="ECO:0000259" key="1">
    <source>
        <dbReference type="SMART" id="SM00278"/>
    </source>
</evidence>
<feature type="domain" description="Helix-hairpin-helix DNA-binding motif class 1" evidence="1">
    <location>
        <begin position="176"/>
        <end position="195"/>
    </location>
</feature>
<evidence type="ECO:0000313" key="2">
    <source>
        <dbReference type="EMBL" id="MRI66367.1"/>
    </source>
</evidence>
<accession>A0A6N7QW78</accession>
<dbReference type="InterPro" id="IPR004509">
    <property type="entry name" value="Competence_ComEA_HhH"/>
</dbReference>
<dbReference type="PANTHER" id="PTHR21180:SF32">
    <property type="entry name" value="ENDONUCLEASE_EXONUCLEASE_PHOSPHATASE FAMILY DOMAIN-CONTAINING PROTEIN 1"/>
    <property type="match status" value="1"/>
</dbReference>
<gene>
    <name evidence="2" type="ORF">GH885_08385</name>
</gene>
<feature type="domain" description="Helix-hairpin-helix DNA-binding motif class 1" evidence="1">
    <location>
        <begin position="146"/>
        <end position="165"/>
    </location>
</feature>
<dbReference type="AlphaFoldDB" id="A0A6N7QW78"/>
<dbReference type="GO" id="GO:0006281">
    <property type="term" value="P:DNA repair"/>
    <property type="evidence" value="ECO:0007669"/>
    <property type="project" value="InterPro"/>
</dbReference>
<proteinExistence type="predicted"/>
<protein>
    <submittedName>
        <fullName evidence="2">Competence protein ComEA</fullName>
    </submittedName>
</protein>
<dbReference type="SMART" id="SM00278">
    <property type="entry name" value="HhH1"/>
    <property type="match status" value="2"/>
</dbReference>
<dbReference type="Gene3D" id="1.10.150.320">
    <property type="entry name" value="Photosystem II 12 kDa extrinsic protein"/>
    <property type="match status" value="1"/>
</dbReference>
<dbReference type="SUPFAM" id="SSF47781">
    <property type="entry name" value="RuvA domain 2-like"/>
    <property type="match status" value="1"/>
</dbReference>
<dbReference type="Pfam" id="PF10531">
    <property type="entry name" value="SLBB"/>
    <property type="match status" value="1"/>
</dbReference>
<dbReference type="NCBIfam" id="TIGR00426">
    <property type="entry name" value="competence protein ComEA helix-hairpin-helix repeat region"/>
    <property type="match status" value="1"/>
</dbReference>
<dbReference type="InterPro" id="IPR003583">
    <property type="entry name" value="Hlx-hairpin-Hlx_DNA-bd_motif"/>
</dbReference>
<name>A0A6N7QW78_9BACI</name>
<dbReference type="InterPro" id="IPR051675">
    <property type="entry name" value="Endo/Exo/Phosphatase_dom_1"/>
</dbReference>
<dbReference type="InterPro" id="IPR010994">
    <property type="entry name" value="RuvA_2-like"/>
</dbReference>
<dbReference type="EMBL" id="WJEE01000014">
    <property type="protein sequence ID" value="MRI66367.1"/>
    <property type="molecule type" value="Genomic_DNA"/>
</dbReference>
<dbReference type="PANTHER" id="PTHR21180">
    <property type="entry name" value="ENDONUCLEASE/EXONUCLEASE/PHOSPHATASE FAMILY DOMAIN-CONTAINING PROTEIN 1"/>
    <property type="match status" value="1"/>
</dbReference>
<dbReference type="GO" id="GO:0015628">
    <property type="term" value="P:protein secretion by the type II secretion system"/>
    <property type="evidence" value="ECO:0007669"/>
    <property type="project" value="TreeGrafter"/>
</dbReference>